<organism>
    <name type="scientific">Serpula lacrymans var. lacrymans (strain S7.9)</name>
    <name type="common">Dry rot fungus</name>
    <dbReference type="NCBI Taxonomy" id="578457"/>
    <lineage>
        <taxon>Eukaryota</taxon>
        <taxon>Fungi</taxon>
        <taxon>Dikarya</taxon>
        <taxon>Basidiomycota</taxon>
        <taxon>Agaricomycotina</taxon>
        <taxon>Agaricomycetes</taxon>
        <taxon>Agaricomycetidae</taxon>
        <taxon>Boletales</taxon>
        <taxon>Coniophorineae</taxon>
        <taxon>Serpulaceae</taxon>
        <taxon>Serpula</taxon>
    </lineage>
</organism>
<dbReference type="EMBL" id="GL945429">
    <property type="protein sequence ID" value="EGO29068.1"/>
    <property type="molecule type" value="Genomic_DNA"/>
</dbReference>
<dbReference type="OrthoDB" id="5599163at2759"/>
<dbReference type="InterPro" id="IPR043502">
    <property type="entry name" value="DNA/RNA_pol_sf"/>
</dbReference>
<dbReference type="AlphaFoldDB" id="F8NGD3"/>
<dbReference type="Gene3D" id="3.30.70.270">
    <property type="match status" value="1"/>
</dbReference>
<dbReference type="InterPro" id="IPR043128">
    <property type="entry name" value="Rev_trsase/Diguanyl_cyclase"/>
</dbReference>
<dbReference type="Gene3D" id="3.10.10.10">
    <property type="entry name" value="HIV Type 1 Reverse Transcriptase, subunit A, domain 1"/>
    <property type="match status" value="1"/>
</dbReference>
<keyword evidence="1" id="KW-1133">Transmembrane helix</keyword>
<sequence>MSWLEGFHITKEALIIEIVVGVLLVLALFYGFVFPHICAYCQQERVEVIHLHNRTTHPSSASTFTTSTETLWTLYLYQHPIGRVLELTNVLIAKSNPFLEYSFPEDAHVTWLFPEDPLLSLPPLPVLPPEFIPTLKLTKKHLYDEMKLNSDGFLWPEEEKLFAHIMILNQHSLAFEETDRGTFREDYFSPYIIPVLPHVPWEYKNIPIPPGTKNEVIELLRDKIKAGFYEPSQSSYHSKWFCDQKNDGKIHIVHDLQPLNAVTIKDSGVPPILDDFVEPFAGSQCYTVFDLFWGFDAQKVHPDSRDLTDKTG</sequence>
<accession>F8NGD3</accession>
<dbReference type="SUPFAM" id="SSF56672">
    <property type="entry name" value="DNA/RNA polymerases"/>
    <property type="match status" value="1"/>
</dbReference>
<dbReference type="RefSeq" id="XP_007313310.1">
    <property type="nucleotide sequence ID" value="XM_007313248.1"/>
</dbReference>
<dbReference type="GeneID" id="18814127"/>
<name>F8NGD3_SERL9</name>
<gene>
    <name evidence="2" type="ORF">SERLADRAFT_433080</name>
</gene>
<evidence type="ECO:0008006" key="3">
    <source>
        <dbReference type="Google" id="ProtNLM"/>
    </source>
</evidence>
<feature type="transmembrane region" description="Helical" evidence="1">
    <location>
        <begin position="12"/>
        <end position="33"/>
    </location>
</feature>
<keyword evidence="1" id="KW-0472">Membrane</keyword>
<evidence type="ECO:0000313" key="2">
    <source>
        <dbReference type="EMBL" id="EGO29068.1"/>
    </source>
</evidence>
<dbReference type="HOGENOM" id="CLU_891864_0_0_1"/>
<dbReference type="KEGG" id="sla:SERLADRAFT_433080"/>
<keyword evidence="1" id="KW-0812">Transmembrane</keyword>
<evidence type="ECO:0000256" key="1">
    <source>
        <dbReference type="SAM" id="Phobius"/>
    </source>
</evidence>
<protein>
    <recommendedName>
        <fullName evidence="3">DNA/RNA polymerase</fullName>
    </recommendedName>
</protein>
<dbReference type="Proteomes" id="UP000008064">
    <property type="component" value="Unassembled WGS sequence"/>
</dbReference>
<reference evidence="2" key="1">
    <citation type="submission" date="2011-04" db="EMBL/GenBank/DDBJ databases">
        <title>Evolution of plant cell wall degrading machinery underlies the functional diversity of forest fungi.</title>
        <authorList>
            <consortium name="US DOE Joint Genome Institute (JGI-PGF)"/>
            <person name="Eastwood D.C."/>
            <person name="Floudas D."/>
            <person name="Binder M."/>
            <person name="Majcherczyk A."/>
            <person name="Schneider P."/>
            <person name="Aerts A."/>
            <person name="Asiegbu F.O."/>
            <person name="Baker S.E."/>
            <person name="Barry K."/>
            <person name="Bendiksby M."/>
            <person name="Blumentritt M."/>
            <person name="Coutinho P.M."/>
            <person name="Cullen D."/>
            <person name="Cullen D."/>
            <person name="Gathman A."/>
            <person name="Goodell B."/>
            <person name="Henrissat B."/>
            <person name="Ihrmark K."/>
            <person name="Kauserud H."/>
            <person name="Kohler A."/>
            <person name="LaButti K."/>
            <person name="Lapidus A."/>
            <person name="Lavin J.L."/>
            <person name="Lee Y.-H."/>
            <person name="Lindquist E."/>
            <person name="Lilly W."/>
            <person name="Lucas S."/>
            <person name="Morin E."/>
            <person name="Murat C."/>
            <person name="Oguiza J.A."/>
            <person name="Park J."/>
            <person name="Pisabarro A.G."/>
            <person name="Riley R."/>
            <person name="Rosling A."/>
            <person name="Salamov A."/>
            <person name="Schmidt O."/>
            <person name="Schmutz J."/>
            <person name="Skrede I."/>
            <person name="Stenlid J."/>
            <person name="Wiebenga A."/>
            <person name="Xie X."/>
            <person name="Kues U."/>
            <person name="Hibbett D.S."/>
            <person name="Hoffmeister D."/>
            <person name="Hogberg N."/>
            <person name="Martin F."/>
            <person name="Grigoriev I.V."/>
            <person name="Watkinson S.C."/>
        </authorList>
    </citation>
    <scope>NUCLEOTIDE SEQUENCE</scope>
    <source>
        <strain evidence="2">S7.9</strain>
    </source>
</reference>
<proteinExistence type="predicted"/>